<sequence>MVSAMRIAAPGGCFDDGRDYTARNRVWMPTGGSCEYCHSTLRSSTEAPCLAEFRVAAHKPSIATRNTGGTEDSVAGRDDGKEIRITLSDA</sequence>
<protein>
    <submittedName>
        <fullName evidence="1">Uncharacterized protein</fullName>
    </submittedName>
</protein>
<name>A0ABQ0LLN6_MYCCL</name>
<evidence type="ECO:0000313" key="1">
    <source>
        <dbReference type="EMBL" id="GAT51960.1"/>
    </source>
</evidence>
<evidence type="ECO:0000313" key="2">
    <source>
        <dbReference type="Proteomes" id="UP000815677"/>
    </source>
</evidence>
<keyword evidence="2" id="KW-1185">Reference proteome</keyword>
<proteinExistence type="predicted"/>
<organism evidence="1 2">
    <name type="scientific">Mycena chlorophos</name>
    <name type="common">Agaric fungus</name>
    <name type="synonym">Agaricus chlorophos</name>
    <dbReference type="NCBI Taxonomy" id="658473"/>
    <lineage>
        <taxon>Eukaryota</taxon>
        <taxon>Fungi</taxon>
        <taxon>Dikarya</taxon>
        <taxon>Basidiomycota</taxon>
        <taxon>Agaricomycotina</taxon>
        <taxon>Agaricomycetes</taxon>
        <taxon>Agaricomycetidae</taxon>
        <taxon>Agaricales</taxon>
        <taxon>Marasmiineae</taxon>
        <taxon>Mycenaceae</taxon>
        <taxon>Mycena</taxon>
    </lineage>
</organism>
<reference evidence="1" key="1">
    <citation type="submission" date="2014-09" db="EMBL/GenBank/DDBJ databases">
        <title>Genome sequence of the luminous mushroom Mycena chlorophos for searching fungal bioluminescence genes.</title>
        <authorList>
            <person name="Tanaka Y."/>
            <person name="Kasuga D."/>
            <person name="Oba Y."/>
            <person name="Hase S."/>
            <person name="Sato K."/>
            <person name="Oba Y."/>
            <person name="Sakakibara Y."/>
        </authorList>
    </citation>
    <scope>NUCLEOTIDE SEQUENCE</scope>
</reference>
<dbReference type="EMBL" id="DF847484">
    <property type="protein sequence ID" value="GAT51960.1"/>
    <property type="molecule type" value="Genomic_DNA"/>
</dbReference>
<dbReference type="Proteomes" id="UP000815677">
    <property type="component" value="Unassembled WGS sequence"/>
</dbReference>
<gene>
    <name evidence="1" type="ORF">MCHLO_09052</name>
</gene>
<accession>A0ABQ0LLN6</accession>